<organism evidence="13 14">
    <name type="scientific">Mycena rosella</name>
    <name type="common">Pink bonnet</name>
    <name type="synonym">Agaricus rosellus</name>
    <dbReference type="NCBI Taxonomy" id="1033263"/>
    <lineage>
        <taxon>Eukaryota</taxon>
        <taxon>Fungi</taxon>
        <taxon>Dikarya</taxon>
        <taxon>Basidiomycota</taxon>
        <taxon>Agaricomycotina</taxon>
        <taxon>Agaricomycetes</taxon>
        <taxon>Agaricomycetidae</taxon>
        <taxon>Agaricales</taxon>
        <taxon>Marasmiineae</taxon>
        <taxon>Mycenaceae</taxon>
        <taxon>Mycena</taxon>
    </lineage>
</organism>
<evidence type="ECO:0000256" key="8">
    <source>
        <dbReference type="ARBA" id="ARBA00048679"/>
    </source>
</evidence>
<accession>A0AAD7CVB8</accession>
<comment type="caution">
    <text evidence="13">The sequence shown here is derived from an EMBL/GenBank/DDBJ whole genome shotgun (WGS) entry which is preliminary data.</text>
</comment>
<dbReference type="PROSITE" id="PS00107">
    <property type="entry name" value="PROTEIN_KINASE_ATP"/>
    <property type="match status" value="1"/>
</dbReference>
<name>A0AAD7CVB8_MYCRO</name>
<dbReference type="Gene3D" id="3.30.200.20">
    <property type="entry name" value="Phosphorylase Kinase, domain 1"/>
    <property type="match status" value="1"/>
</dbReference>
<dbReference type="EC" id="2.7.11.1" evidence="1"/>
<dbReference type="SMART" id="SM00220">
    <property type="entry name" value="S_TKc"/>
    <property type="match status" value="1"/>
</dbReference>
<evidence type="ECO:0000256" key="1">
    <source>
        <dbReference type="ARBA" id="ARBA00012513"/>
    </source>
</evidence>
<evidence type="ECO:0000256" key="9">
    <source>
        <dbReference type="PROSITE-ProRule" id="PRU10141"/>
    </source>
</evidence>
<dbReference type="Proteomes" id="UP001221757">
    <property type="component" value="Unassembled WGS sequence"/>
</dbReference>
<proteinExistence type="predicted"/>
<sequence length="546" mass="60247">MASLLATVVLCLNSVSSHLNTARCRVLLAFERAVERTVIVVAAAVVKIGRTPSPISPSPPTKTAPMWLPASPTDLYQSPASFNLICVIISGAFLISAVTFILKTGFLLTALNRLLHLLTAFTATSKRFTINIFILLALLIAGDTTRLYIALHVWLKKGRIRRLLLLLWCSAGSIWLLLKPYGRIVGALVAQTPRYGSILDIYTSPLPNPSFLLHPDVSWYNIPEMLSTALPGRNVFVDVWTTRRNFWGSNEWSPILHAAAVNPNLLRLVGGLGAGGFGTVVKARYEQAVVAIKKVPRGRPGLRSKWAWDSFRWEVLVHSLMASHPAFPSLHGVFHGPEDFFLMMECGGQSLVDVDPFSRGRILALHALHKRGVVHGDLKPDDLVLDSNGNVLIIDYGIALVFDDLPDVTQYPLWHALRDDDGDTFPILWTEAANPDARRIRGGTPGYISPSAGPNFELRCSYGADFYALSVMAHEWLTGVLPDVSTGSWVPDPAHGLSNIDIDFVRGLLTVDGPMRFEDYEDLKGHPIWSDMLSWEELAGLYYDLV</sequence>
<keyword evidence="3" id="KW-0808">Transferase</keyword>
<keyword evidence="5 13" id="KW-0418">Kinase</keyword>
<keyword evidence="10" id="KW-0472">Membrane</keyword>
<dbReference type="GO" id="GO:0004674">
    <property type="term" value="F:protein serine/threonine kinase activity"/>
    <property type="evidence" value="ECO:0007669"/>
    <property type="project" value="UniProtKB-KW"/>
</dbReference>
<protein>
    <recommendedName>
        <fullName evidence="1">non-specific serine/threonine protein kinase</fullName>
        <ecNumber evidence="1">2.7.11.1</ecNumber>
    </recommendedName>
</protein>
<dbReference type="SUPFAM" id="SSF56112">
    <property type="entry name" value="Protein kinase-like (PK-like)"/>
    <property type="match status" value="1"/>
</dbReference>
<evidence type="ECO:0000256" key="2">
    <source>
        <dbReference type="ARBA" id="ARBA00022527"/>
    </source>
</evidence>
<feature type="transmembrane region" description="Helical" evidence="10">
    <location>
        <begin position="160"/>
        <end position="178"/>
    </location>
</feature>
<comment type="catalytic activity">
    <reaction evidence="8">
        <text>L-seryl-[protein] + ATP = O-phospho-L-seryl-[protein] + ADP + H(+)</text>
        <dbReference type="Rhea" id="RHEA:17989"/>
        <dbReference type="Rhea" id="RHEA-COMP:9863"/>
        <dbReference type="Rhea" id="RHEA-COMP:11604"/>
        <dbReference type="ChEBI" id="CHEBI:15378"/>
        <dbReference type="ChEBI" id="CHEBI:29999"/>
        <dbReference type="ChEBI" id="CHEBI:30616"/>
        <dbReference type="ChEBI" id="CHEBI:83421"/>
        <dbReference type="ChEBI" id="CHEBI:456216"/>
        <dbReference type="EC" id="2.7.11.1"/>
    </reaction>
</comment>
<keyword evidence="10" id="KW-0812">Transmembrane</keyword>
<dbReference type="InterPro" id="IPR000719">
    <property type="entry name" value="Prot_kinase_dom"/>
</dbReference>
<dbReference type="EMBL" id="JARKIE010000213">
    <property type="protein sequence ID" value="KAJ7665699.1"/>
    <property type="molecule type" value="Genomic_DNA"/>
</dbReference>
<evidence type="ECO:0000259" key="12">
    <source>
        <dbReference type="PROSITE" id="PS50011"/>
    </source>
</evidence>
<keyword evidence="11" id="KW-0732">Signal</keyword>
<feature type="binding site" evidence="9">
    <location>
        <position position="294"/>
    </location>
    <ligand>
        <name>ATP</name>
        <dbReference type="ChEBI" id="CHEBI:30616"/>
    </ligand>
</feature>
<feature type="transmembrane region" description="Helical" evidence="10">
    <location>
        <begin position="80"/>
        <end position="102"/>
    </location>
</feature>
<comment type="catalytic activity">
    <reaction evidence="7">
        <text>L-threonyl-[protein] + ATP = O-phospho-L-threonyl-[protein] + ADP + H(+)</text>
        <dbReference type="Rhea" id="RHEA:46608"/>
        <dbReference type="Rhea" id="RHEA-COMP:11060"/>
        <dbReference type="Rhea" id="RHEA-COMP:11605"/>
        <dbReference type="ChEBI" id="CHEBI:15378"/>
        <dbReference type="ChEBI" id="CHEBI:30013"/>
        <dbReference type="ChEBI" id="CHEBI:30616"/>
        <dbReference type="ChEBI" id="CHEBI:61977"/>
        <dbReference type="ChEBI" id="CHEBI:456216"/>
        <dbReference type="EC" id="2.7.11.1"/>
    </reaction>
</comment>
<evidence type="ECO:0000313" key="14">
    <source>
        <dbReference type="Proteomes" id="UP001221757"/>
    </source>
</evidence>
<evidence type="ECO:0000256" key="6">
    <source>
        <dbReference type="ARBA" id="ARBA00022840"/>
    </source>
</evidence>
<evidence type="ECO:0000256" key="3">
    <source>
        <dbReference type="ARBA" id="ARBA00022679"/>
    </source>
</evidence>
<dbReference type="GO" id="GO:0005524">
    <property type="term" value="F:ATP binding"/>
    <property type="evidence" value="ECO:0007669"/>
    <property type="project" value="UniProtKB-UniRule"/>
</dbReference>
<dbReference type="PROSITE" id="PS50011">
    <property type="entry name" value="PROTEIN_KINASE_DOM"/>
    <property type="match status" value="1"/>
</dbReference>
<feature type="domain" description="Protein kinase" evidence="12">
    <location>
        <begin position="266"/>
        <end position="529"/>
    </location>
</feature>
<reference evidence="13" key="1">
    <citation type="submission" date="2023-03" db="EMBL/GenBank/DDBJ databases">
        <title>Massive genome expansion in bonnet fungi (Mycena s.s.) driven by repeated elements and novel gene families across ecological guilds.</title>
        <authorList>
            <consortium name="Lawrence Berkeley National Laboratory"/>
            <person name="Harder C.B."/>
            <person name="Miyauchi S."/>
            <person name="Viragh M."/>
            <person name="Kuo A."/>
            <person name="Thoen E."/>
            <person name="Andreopoulos B."/>
            <person name="Lu D."/>
            <person name="Skrede I."/>
            <person name="Drula E."/>
            <person name="Henrissat B."/>
            <person name="Morin E."/>
            <person name="Kohler A."/>
            <person name="Barry K."/>
            <person name="LaButti K."/>
            <person name="Morin E."/>
            <person name="Salamov A."/>
            <person name="Lipzen A."/>
            <person name="Mereny Z."/>
            <person name="Hegedus B."/>
            <person name="Baldrian P."/>
            <person name="Stursova M."/>
            <person name="Weitz H."/>
            <person name="Taylor A."/>
            <person name="Grigoriev I.V."/>
            <person name="Nagy L.G."/>
            <person name="Martin F."/>
            <person name="Kauserud H."/>
        </authorList>
    </citation>
    <scope>NUCLEOTIDE SEQUENCE</scope>
    <source>
        <strain evidence="13">CBHHK067</strain>
    </source>
</reference>
<feature type="chain" id="PRO_5042023469" description="non-specific serine/threonine protein kinase" evidence="11">
    <location>
        <begin position="18"/>
        <end position="546"/>
    </location>
</feature>
<evidence type="ECO:0000256" key="5">
    <source>
        <dbReference type="ARBA" id="ARBA00022777"/>
    </source>
</evidence>
<dbReference type="InterPro" id="IPR050236">
    <property type="entry name" value="Ser_Thr_kinase_AGC"/>
</dbReference>
<keyword evidence="14" id="KW-1185">Reference proteome</keyword>
<keyword evidence="4 9" id="KW-0547">Nucleotide-binding</keyword>
<dbReference type="PANTHER" id="PTHR24356">
    <property type="entry name" value="SERINE/THREONINE-PROTEIN KINASE"/>
    <property type="match status" value="1"/>
</dbReference>
<evidence type="ECO:0000256" key="7">
    <source>
        <dbReference type="ARBA" id="ARBA00047899"/>
    </source>
</evidence>
<keyword evidence="10" id="KW-1133">Transmembrane helix</keyword>
<dbReference type="InterPro" id="IPR017441">
    <property type="entry name" value="Protein_kinase_ATP_BS"/>
</dbReference>
<evidence type="ECO:0000256" key="11">
    <source>
        <dbReference type="SAM" id="SignalP"/>
    </source>
</evidence>
<evidence type="ECO:0000256" key="4">
    <source>
        <dbReference type="ARBA" id="ARBA00022741"/>
    </source>
</evidence>
<dbReference type="Gene3D" id="1.10.510.10">
    <property type="entry name" value="Transferase(Phosphotransferase) domain 1"/>
    <property type="match status" value="1"/>
</dbReference>
<keyword evidence="2" id="KW-0723">Serine/threonine-protein kinase</keyword>
<gene>
    <name evidence="13" type="ORF">B0H17DRAFT_1210820</name>
</gene>
<dbReference type="PANTHER" id="PTHR24356:SF1">
    <property type="entry name" value="SERINE_THREONINE-PROTEIN KINASE GREATWALL"/>
    <property type="match status" value="1"/>
</dbReference>
<keyword evidence="6 9" id="KW-0067">ATP-binding</keyword>
<evidence type="ECO:0000256" key="10">
    <source>
        <dbReference type="SAM" id="Phobius"/>
    </source>
</evidence>
<dbReference type="AlphaFoldDB" id="A0AAD7CVB8"/>
<dbReference type="Pfam" id="PF00069">
    <property type="entry name" value="Pkinase"/>
    <property type="match status" value="1"/>
</dbReference>
<feature type="signal peptide" evidence="11">
    <location>
        <begin position="1"/>
        <end position="17"/>
    </location>
</feature>
<evidence type="ECO:0000313" key="13">
    <source>
        <dbReference type="EMBL" id="KAJ7665699.1"/>
    </source>
</evidence>
<feature type="transmembrane region" description="Helical" evidence="10">
    <location>
        <begin position="114"/>
        <end position="140"/>
    </location>
</feature>
<dbReference type="InterPro" id="IPR011009">
    <property type="entry name" value="Kinase-like_dom_sf"/>
</dbReference>
<dbReference type="GO" id="GO:0035556">
    <property type="term" value="P:intracellular signal transduction"/>
    <property type="evidence" value="ECO:0007669"/>
    <property type="project" value="TreeGrafter"/>
</dbReference>